<reference evidence="4" key="1">
    <citation type="submission" date="2020-10" db="EMBL/GenBank/DDBJ databases">
        <authorList>
            <person name="Han B."/>
            <person name="Lu T."/>
            <person name="Zhao Q."/>
            <person name="Huang X."/>
            <person name="Zhao Y."/>
        </authorList>
    </citation>
    <scope>NUCLEOTIDE SEQUENCE</scope>
</reference>
<keyword evidence="5" id="KW-1185">Reference proteome</keyword>
<feature type="repeat" description="PPR" evidence="3">
    <location>
        <begin position="312"/>
        <end position="346"/>
    </location>
</feature>
<dbReference type="GO" id="GO:0009451">
    <property type="term" value="P:RNA modification"/>
    <property type="evidence" value="ECO:0007669"/>
    <property type="project" value="InterPro"/>
</dbReference>
<dbReference type="PROSITE" id="PS51375">
    <property type="entry name" value="PPR"/>
    <property type="match status" value="4"/>
</dbReference>
<dbReference type="InterPro" id="IPR002885">
    <property type="entry name" value="PPR_rpt"/>
</dbReference>
<evidence type="ECO:0000313" key="4">
    <source>
        <dbReference type="EMBL" id="CAD6263651.1"/>
    </source>
</evidence>
<accession>A0A811R2L5</accession>
<proteinExistence type="predicted"/>
<dbReference type="NCBIfam" id="TIGR00756">
    <property type="entry name" value="PPR"/>
    <property type="match status" value="4"/>
</dbReference>
<evidence type="ECO:0000313" key="5">
    <source>
        <dbReference type="Proteomes" id="UP000604825"/>
    </source>
</evidence>
<dbReference type="GO" id="GO:0099402">
    <property type="term" value="P:plant organ development"/>
    <property type="evidence" value="ECO:0007669"/>
    <property type="project" value="UniProtKB-ARBA"/>
</dbReference>
<evidence type="ECO:0000256" key="1">
    <source>
        <dbReference type="ARBA" id="ARBA00022737"/>
    </source>
</evidence>
<dbReference type="Pfam" id="PF13041">
    <property type="entry name" value="PPR_2"/>
    <property type="match status" value="1"/>
</dbReference>
<dbReference type="InterPro" id="IPR046960">
    <property type="entry name" value="PPR_At4g14850-like_plant"/>
</dbReference>
<dbReference type="FunFam" id="1.25.40.10:FF:000950">
    <property type="entry name" value="Pentatricopeptide repeat-containing protein"/>
    <property type="match status" value="1"/>
</dbReference>
<evidence type="ECO:0000256" key="3">
    <source>
        <dbReference type="PROSITE-ProRule" id="PRU00708"/>
    </source>
</evidence>
<dbReference type="Pfam" id="PF01535">
    <property type="entry name" value="PPR"/>
    <property type="match status" value="5"/>
</dbReference>
<evidence type="ECO:0000256" key="2">
    <source>
        <dbReference type="ARBA" id="ARBA00022946"/>
    </source>
</evidence>
<dbReference type="PANTHER" id="PTHR47926:SF476">
    <property type="entry name" value="PENTATRICOPEPTIDE REPEAT-CONTAINING PROTEIN"/>
    <property type="match status" value="1"/>
</dbReference>
<dbReference type="AlphaFoldDB" id="A0A811R2L5"/>
<sequence length="524" mass="58665">MPRRDGGSWNAIISASSRAGHPAEMFSLFADMNSLGIRPKDVTLASVLACCAECLDLRGAQQLHDARWAFDGILQPNDISWNVIIRRYLLAGMGDMAVHMFFRMVWAGVRPLVYTVTHAMLACWDNGALKEGRCIHTFVLRHGYEHHIHVRSSVVDMYAKCGDIDAAQRLFNLAPKKDVVMSTSVVSGLAACGRIADAKRLFDGMEQHNLVSWNAMLTGYVKSMDLTGALDLFQQMRHEIKELDVVTLGSVLNACTGLLDLGKGEELHALALKCGLFSYPVMMNAFVRLYSKCGCLRNAERLLLFEMGSERDRFSWNSLISGYERHSMSEAALHALREMQSEAKPSQSTFSSALAACANIFLLNHGKQIHAYMIRNGKGDYGLELFDEMRKQGIRPDSVTFLGALVSCICEGHVGLGRSYFTLMTDEYSIVPRIEHYECMIELLGKHGYMVELEDFVDHMPFEPTTAIWLRIFDCCREYGNRKLGERAAQRINDSKPLTPVIFVESTPDYECSGSDDAEPMPFC</sequence>
<dbReference type="GO" id="GO:0003723">
    <property type="term" value="F:RNA binding"/>
    <property type="evidence" value="ECO:0007669"/>
    <property type="project" value="InterPro"/>
</dbReference>
<comment type="caution">
    <text evidence="4">The sequence shown here is derived from an EMBL/GenBank/DDBJ whole genome shotgun (WGS) entry which is preliminary data.</text>
</comment>
<keyword evidence="2" id="KW-0809">Transit peptide</keyword>
<evidence type="ECO:0008006" key="6">
    <source>
        <dbReference type="Google" id="ProtNLM"/>
    </source>
</evidence>
<dbReference type="PANTHER" id="PTHR47926">
    <property type="entry name" value="PENTATRICOPEPTIDE REPEAT-CONTAINING PROTEIN"/>
    <property type="match status" value="1"/>
</dbReference>
<dbReference type="Proteomes" id="UP000604825">
    <property type="component" value="Unassembled WGS sequence"/>
</dbReference>
<dbReference type="EMBL" id="CAJGYO010000012">
    <property type="protein sequence ID" value="CAD6263651.1"/>
    <property type="molecule type" value="Genomic_DNA"/>
</dbReference>
<feature type="repeat" description="PPR" evidence="3">
    <location>
        <begin position="77"/>
        <end position="111"/>
    </location>
</feature>
<dbReference type="OrthoDB" id="731210at2759"/>
<dbReference type="Gene3D" id="1.25.40.10">
    <property type="entry name" value="Tetratricopeptide repeat domain"/>
    <property type="match status" value="4"/>
</dbReference>
<organism evidence="4 5">
    <name type="scientific">Miscanthus lutarioriparius</name>
    <dbReference type="NCBI Taxonomy" id="422564"/>
    <lineage>
        <taxon>Eukaryota</taxon>
        <taxon>Viridiplantae</taxon>
        <taxon>Streptophyta</taxon>
        <taxon>Embryophyta</taxon>
        <taxon>Tracheophyta</taxon>
        <taxon>Spermatophyta</taxon>
        <taxon>Magnoliopsida</taxon>
        <taxon>Liliopsida</taxon>
        <taxon>Poales</taxon>
        <taxon>Poaceae</taxon>
        <taxon>PACMAD clade</taxon>
        <taxon>Panicoideae</taxon>
        <taxon>Andropogonodae</taxon>
        <taxon>Andropogoneae</taxon>
        <taxon>Saccharinae</taxon>
        <taxon>Miscanthus</taxon>
    </lineage>
</organism>
<dbReference type="FunFam" id="1.25.40.10:FF:000158">
    <property type="entry name" value="pentatricopeptide repeat-containing protein At2g33680"/>
    <property type="match status" value="1"/>
</dbReference>
<dbReference type="InterPro" id="IPR011990">
    <property type="entry name" value="TPR-like_helical_dom_sf"/>
</dbReference>
<gene>
    <name evidence="4" type="ORF">NCGR_LOCUS46956</name>
</gene>
<name>A0A811R2L5_9POAL</name>
<feature type="repeat" description="PPR" evidence="3">
    <location>
        <begin position="209"/>
        <end position="239"/>
    </location>
</feature>
<feature type="repeat" description="PPR" evidence="3">
    <location>
        <begin position="5"/>
        <end position="39"/>
    </location>
</feature>
<keyword evidence="1" id="KW-0677">Repeat</keyword>
<protein>
    <recommendedName>
        <fullName evidence="6">Pentatricopeptide repeat-containing protein</fullName>
    </recommendedName>
</protein>